<organism evidence="2">
    <name type="scientific">Staphylococcus epidermidis</name>
    <dbReference type="NCBI Taxonomy" id="1282"/>
    <lineage>
        <taxon>Bacteria</taxon>
        <taxon>Bacillati</taxon>
        <taxon>Bacillota</taxon>
        <taxon>Bacilli</taxon>
        <taxon>Bacillales</taxon>
        <taxon>Staphylococcaceae</taxon>
        <taxon>Staphylococcus</taxon>
    </lineage>
</organism>
<sequence>MGIQTMIVSIVFGLFIIGLLVYFLLRKLDKKQKHKYPQKFDGNFFVYHVPKDGEYLCKRYWFWQVEKKKFLESKIKEIQESKNLSGGIYSRRAVKRGRGHIGEKGRIMSLRELFIKIN</sequence>
<keyword evidence="1" id="KW-0472">Membrane</keyword>
<evidence type="ECO:0000256" key="1">
    <source>
        <dbReference type="SAM" id="Phobius"/>
    </source>
</evidence>
<proteinExistence type="predicted"/>
<evidence type="ECO:0000313" key="2">
    <source>
        <dbReference type="EMBL" id="ADA62594.1"/>
    </source>
</evidence>
<gene>
    <name evidence="2" type="ORF">SAP024A_029</name>
</gene>
<keyword evidence="1" id="KW-0812">Transmembrane</keyword>
<reference evidence="2" key="2">
    <citation type="submission" date="2009-12" db="EMBL/GenBank/DDBJ databases">
        <authorList>
            <person name="Summers A.O."/>
            <person name="Shearer J."/>
            <person name="Wireman J."/>
        </authorList>
    </citation>
    <scope>NUCLEOTIDE SEQUENCE</scope>
    <source>
        <strain evidence="2">CDC19</strain>
        <plasmid evidence="2">SAP024A</plasmid>
    </source>
</reference>
<accession>D2JCY1</accession>
<keyword evidence="2" id="KW-0614">Plasmid</keyword>
<geneLocation type="plasmid" evidence="2">
    <name>SAP024A</name>
</geneLocation>
<feature type="transmembrane region" description="Helical" evidence="1">
    <location>
        <begin position="6"/>
        <end position="25"/>
    </location>
</feature>
<reference evidence="2" key="1">
    <citation type="submission" date="2009-08" db="EMBL/GenBank/DDBJ databases">
        <authorList>
            <person name="Gill J."/>
            <person name="Borman J."/>
            <person name="Shetty J."/>
            <person name="Hostetler J."/>
            <person name="Durkin S."/>
            <person name="Montgomery B."/>
        </authorList>
    </citation>
    <scope>NUCLEOTIDE SEQUENCE</scope>
    <source>
        <strain evidence="2">CDC19</strain>
        <plasmid evidence="2">SAP024A</plasmid>
    </source>
</reference>
<dbReference type="EMBL" id="GQ900469">
    <property type="protein sequence ID" value="ADA62594.1"/>
    <property type="molecule type" value="Genomic_DNA"/>
</dbReference>
<keyword evidence="1" id="KW-1133">Transmembrane helix</keyword>
<name>D2JCY1_STAEP</name>
<protein>
    <submittedName>
        <fullName evidence="2">Uncharacterized protein</fullName>
    </submittedName>
</protein>
<dbReference type="AlphaFoldDB" id="D2JCY1"/>